<dbReference type="Pfam" id="PF00856">
    <property type="entry name" value="SET"/>
    <property type="match status" value="1"/>
</dbReference>
<keyword evidence="4" id="KW-1185">Reference proteome</keyword>
<accession>A0AAD3H2D8</accession>
<evidence type="ECO:0000256" key="1">
    <source>
        <dbReference type="SAM" id="MobiDB-lite"/>
    </source>
</evidence>
<feature type="domain" description="SET" evidence="2">
    <location>
        <begin position="19"/>
        <end position="172"/>
    </location>
</feature>
<dbReference type="InterPro" id="IPR001214">
    <property type="entry name" value="SET_dom"/>
</dbReference>
<dbReference type="AlphaFoldDB" id="A0AAD3H2D8"/>
<dbReference type="Gene3D" id="2.170.270.10">
    <property type="entry name" value="SET domain"/>
    <property type="match status" value="1"/>
</dbReference>
<dbReference type="Proteomes" id="UP001054902">
    <property type="component" value="Unassembled WGS sequence"/>
</dbReference>
<feature type="compositionally biased region" description="Polar residues" evidence="1">
    <location>
        <begin position="340"/>
        <end position="356"/>
    </location>
</feature>
<proteinExistence type="predicted"/>
<evidence type="ECO:0000313" key="3">
    <source>
        <dbReference type="EMBL" id="GFH47568.1"/>
    </source>
</evidence>
<dbReference type="PANTHER" id="PTHR47332">
    <property type="entry name" value="SET DOMAIN-CONTAINING PROTEIN 5"/>
    <property type="match status" value="1"/>
</dbReference>
<dbReference type="InterPro" id="IPR053185">
    <property type="entry name" value="SET_domain_protein"/>
</dbReference>
<feature type="region of interest" description="Disordered" evidence="1">
    <location>
        <begin position="332"/>
        <end position="377"/>
    </location>
</feature>
<reference evidence="3 4" key="1">
    <citation type="journal article" date="2021" name="Sci. Rep.">
        <title>The genome of the diatom Chaetoceros tenuissimus carries an ancient integrated fragment of an extant virus.</title>
        <authorList>
            <person name="Hongo Y."/>
            <person name="Kimura K."/>
            <person name="Takaki Y."/>
            <person name="Yoshida Y."/>
            <person name="Baba S."/>
            <person name="Kobayashi G."/>
            <person name="Nagasaki K."/>
            <person name="Hano T."/>
            <person name="Tomaru Y."/>
        </authorList>
    </citation>
    <scope>NUCLEOTIDE SEQUENCE [LARGE SCALE GENOMIC DNA]</scope>
    <source>
        <strain evidence="3 4">NIES-3715</strain>
    </source>
</reference>
<gene>
    <name evidence="3" type="ORF">CTEN210_04043</name>
</gene>
<dbReference type="CDD" id="cd20071">
    <property type="entry name" value="SET_SMYD"/>
    <property type="match status" value="1"/>
</dbReference>
<dbReference type="PROSITE" id="PS50280">
    <property type="entry name" value="SET"/>
    <property type="match status" value="1"/>
</dbReference>
<dbReference type="SMART" id="SM00317">
    <property type="entry name" value="SET"/>
    <property type="match status" value="1"/>
</dbReference>
<dbReference type="InterPro" id="IPR046341">
    <property type="entry name" value="SET_dom_sf"/>
</dbReference>
<dbReference type="SUPFAM" id="SSF82199">
    <property type="entry name" value="SET domain"/>
    <property type="match status" value="1"/>
</dbReference>
<organism evidence="3 4">
    <name type="scientific">Chaetoceros tenuissimus</name>
    <dbReference type="NCBI Taxonomy" id="426638"/>
    <lineage>
        <taxon>Eukaryota</taxon>
        <taxon>Sar</taxon>
        <taxon>Stramenopiles</taxon>
        <taxon>Ochrophyta</taxon>
        <taxon>Bacillariophyta</taxon>
        <taxon>Coscinodiscophyceae</taxon>
        <taxon>Chaetocerotophycidae</taxon>
        <taxon>Chaetocerotales</taxon>
        <taxon>Chaetocerotaceae</taxon>
        <taxon>Chaetoceros</taxon>
    </lineage>
</organism>
<dbReference type="PANTHER" id="PTHR47332:SF4">
    <property type="entry name" value="SET DOMAIN-CONTAINING PROTEIN 5"/>
    <property type="match status" value="1"/>
</dbReference>
<feature type="compositionally biased region" description="Low complexity" evidence="1">
    <location>
        <begin position="357"/>
        <end position="374"/>
    </location>
</feature>
<dbReference type="EMBL" id="BLLK01000023">
    <property type="protein sequence ID" value="GFH47568.1"/>
    <property type="molecule type" value="Genomic_DNA"/>
</dbReference>
<evidence type="ECO:0000313" key="4">
    <source>
        <dbReference type="Proteomes" id="UP001054902"/>
    </source>
</evidence>
<comment type="caution">
    <text evidence="3">The sequence shown here is derived from an EMBL/GenBank/DDBJ whole genome shotgun (WGS) entry which is preliminary data.</text>
</comment>
<evidence type="ECO:0000259" key="2">
    <source>
        <dbReference type="PROSITE" id="PS50280"/>
    </source>
</evidence>
<name>A0AAD3H2D8_9STRA</name>
<protein>
    <recommendedName>
        <fullName evidence="2">SET domain-containing protein</fullName>
    </recommendedName>
</protein>
<sequence length="435" mass="48440">MLGNDIGDHIAPHYELVGDIFEVKQSASGLGAYALKFLPKWTLILVEDPYLFGKDIDNINDLYKDGKLTSQHDDDCYLQNVLGFDSEKRRRIWQMHDQFVGTYATNQKRLFGILKSNVYFSTDEHSHGLYPIAARLNHSCCPNVGYGFDGWKMRMYTTRDVQPGEELYSCYSDVVYHGSRDFRQAYMDVKFNFECQCSAICSNGDLNIIKASDGRRSQLKLLSLMLAERAVDIKCNPTGRDLEMILTCISLLVMEGIDHNIHGMYQLAYETAMKLNAFHIIHEHKLESCCLSLLEVSKGSDHILTKAFRDRLLLDGSLFSVSKSKGEVCCKGLPSDSSEKPSGNPSSLPSNVPSTDTPSIFPSTLPSTTPSYSSKNPSAFPSERIPCGSFGSKGQCQKVDYCTWVGNGNAGVCSDDNTPQECLSPDTECNKMSNC</sequence>